<name>A0ABD1YMN7_9MARC</name>
<dbReference type="CDD" id="cd18186">
    <property type="entry name" value="BTB_POZ_ZBTB_KLHL-like"/>
    <property type="match status" value="1"/>
</dbReference>
<gene>
    <name evidence="3" type="ORF">R1flu_016722</name>
</gene>
<evidence type="ECO:0000259" key="2">
    <source>
        <dbReference type="PROSITE" id="PS50097"/>
    </source>
</evidence>
<dbReference type="SUPFAM" id="SSF54695">
    <property type="entry name" value="POZ domain"/>
    <property type="match status" value="1"/>
</dbReference>
<dbReference type="SMART" id="SM00225">
    <property type="entry name" value="BTB"/>
    <property type="match status" value="1"/>
</dbReference>
<feature type="domain" description="BTB" evidence="2">
    <location>
        <begin position="56"/>
        <end position="124"/>
    </location>
</feature>
<protein>
    <recommendedName>
        <fullName evidence="2">BTB domain-containing protein</fullName>
    </recommendedName>
</protein>
<dbReference type="EMBL" id="JBHFFA010000004">
    <property type="protein sequence ID" value="KAL2632036.1"/>
    <property type="molecule type" value="Genomic_DNA"/>
</dbReference>
<dbReference type="Proteomes" id="UP001605036">
    <property type="component" value="Unassembled WGS sequence"/>
</dbReference>
<dbReference type="InterPro" id="IPR000210">
    <property type="entry name" value="BTB/POZ_dom"/>
</dbReference>
<keyword evidence="4" id="KW-1185">Reference proteome</keyword>
<evidence type="ECO:0000313" key="4">
    <source>
        <dbReference type="Proteomes" id="UP001605036"/>
    </source>
</evidence>
<evidence type="ECO:0000313" key="3">
    <source>
        <dbReference type="EMBL" id="KAL2632036.1"/>
    </source>
</evidence>
<organism evidence="3 4">
    <name type="scientific">Riccia fluitans</name>
    <dbReference type="NCBI Taxonomy" id="41844"/>
    <lineage>
        <taxon>Eukaryota</taxon>
        <taxon>Viridiplantae</taxon>
        <taxon>Streptophyta</taxon>
        <taxon>Embryophyta</taxon>
        <taxon>Marchantiophyta</taxon>
        <taxon>Marchantiopsida</taxon>
        <taxon>Marchantiidae</taxon>
        <taxon>Marchantiales</taxon>
        <taxon>Ricciaceae</taxon>
        <taxon>Riccia</taxon>
    </lineage>
</organism>
<accession>A0ABD1YMN7</accession>
<dbReference type="PANTHER" id="PTHR24413">
    <property type="entry name" value="SPECKLE-TYPE POZ PROTEIN"/>
    <property type="match status" value="1"/>
</dbReference>
<reference evidence="3 4" key="1">
    <citation type="submission" date="2024-09" db="EMBL/GenBank/DDBJ databases">
        <title>Chromosome-scale assembly of Riccia fluitans.</title>
        <authorList>
            <person name="Paukszto L."/>
            <person name="Sawicki J."/>
            <person name="Karawczyk K."/>
            <person name="Piernik-Szablinska J."/>
            <person name="Szczecinska M."/>
            <person name="Mazdziarz M."/>
        </authorList>
    </citation>
    <scope>NUCLEOTIDE SEQUENCE [LARGE SCALE GENOMIC DNA]</scope>
    <source>
        <strain evidence="3">Rf_01</strain>
        <tissue evidence="3">Aerial parts of the thallus</tissue>
    </source>
</reference>
<proteinExistence type="predicted"/>
<dbReference type="AlphaFoldDB" id="A0ABD1YMN7"/>
<dbReference type="Gene3D" id="3.30.710.10">
    <property type="entry name" value="Potassium Channel Kv1.1, Chain A"/>
    <property type="match status" value="1"/>
</dbReference>
<comment type="caution">
    <text evidence="3">The sequence shown here is derived from an EMBL/GenBank/DDBJ whole genome shotgun (WGS) entry which is preliminary data.</text>
</comment>
<dbReference type="Pfam" id="PF00651">
    <property type="entry name" value="BTB"/>
    <property type="match status" value="1"/>
</dbReference>
<comment type="pathway">
    <text evidence="1">Protein modification; protein ubiquitination.</text>
</comment>
<evidence type="ECO:0000256" key="1">
    <source>
        <dbReference type="ARBA" id="ARBA00004906"/>
    </source>
</evidence>
<dbReference type="InterPro" id="IPR011333">
    <property type="entry name" value="SKP1/BTB/POZ_sf"/>
</dbReference>
<dbReference type="PROSITE" id="PS50097">
    <property type="entry name" value="BTB"/>
    <property type="match status" value="1"/>
</dbReference>
<sequence length="329" mass="37827">MAALIPMGMKIDSSVNDCWEEMRGWSRPNPGGLINELTTEELGEDPRAMVNNPQFSDIVFLCRDGVQVHALRMFLAARSVVFKEMLLREKAESKNNIIALPTITSSTFIEVLNFLYAGNSQRGDNTHTKASLTYDWKHMMDVLVASQYLLLEGLEKLIVRKLWFDLPPNNVVPQEDMLNKIAVTLSILCDYPTSVFTEGKKAKFMEVIRLHLLLFWVSHGRKESAALSKVSKEAFRYYLEKRQQPPTNERLWGWQMVEDEKLELLLAWCAIRLEVNNGCKAQNVDGVLKDFGEVKLFKISRERWISDAVNVDLNELLPLIDLTWAYRRS</sequence>